<feature type="transmembrane region" description="Helical" evidence="6">
    <location>
        <begin position="117"/>
        <end position="143"/>
    </location>
</feature>
<keyword evidence="3 6" id="KW-0812">Transmembrane</keyword>
<keyword evidence="5 6" id="KW-0472">Membrane</keyword>
<evidence type="ECO:0000256" key="4">
    <source>
        <dbReference type="ARBA" id="ARBA00022989"/>
    </source>
</evidence>
<feature type="transmembrane region" description="Helical" evidence="6">
    <location>
        <begin position="12"/>
        <end position="30"/>
    </location>
</feature>
<dbReference type="PIRSF" id="PIRSF006324">
    <property type="entry name" value="LeuE"/>
    <property type="match status" value="1"/>
</dbReference>
<keyword evidence="2" id="KW-1003">Cell membrane</keyword>
<dbReference type="AlphaFoldDB" id="A0A1M6K8J1"/>
<dbReference type="OrthoDB" id="9807053at2"/>
<evidence type="ECO:0000256" key="5">
    <source>
        <dbReference type="ARBA" id="ARBA00023136"/>
    </source>
</evidence>
<name>A0A1M6K8J1_MALRU</name>
<dbReference type="GO" id="GO:0015171">
    <property type="term" value="F:amino acid transmembrane transporter activity"/>
    <property type="evidence" value="ECO:0007669"/>
    <property type="project" value="TreeGrafter"/>
</dbReference>
<gene>
    <name evidence="7" type="ORF">SAMN02745165_02616</name>
</gene>
<evidence type="ECO:0000256" key="6">
    <source>
        <dbReference type="SAM" id="Phobius"/>
    </source>
</evidence>
<dbReference type="Pfam" id="PF01810">
    <property type="entry name" value="LysE"/>
    <property type="match status" value="1"/>
</dbReference>
<reference evidence="7 8" key="1">
    <citation type="submission" date="2016-11" db="EMBL/GenBank/DDBJ databases">
        <authorList>
            <person name="Jaros S."/>
            <person name="Januszkiewicz K."/>
            <person name="Wedrychowicz H."/>
        </authorList>
    </citation>
    <scope>NUCLEOTIDE SEQUENCE [LARGE SCALE GENOMIC DNA]</scope>
    <source>
        <strain evidence="7 8">DSM 5091</strain>
    </source>
</reference>
<proteinExistence type="predicted"/>
<dbReference type="GO" id="GO:0005886">
    <property type="term" value="C:plasma membrane"/>
    <property type="evidence" value="ECO:0007669"/>
    <property type="project" value="UniProtKB-SubCell"/>
</dbReference>
<protein>
    <submittedName>
        <fullName evidence="7">Resistance to homoserine/threonine (RhtB) family protein</fullName>
    </submittedName>
</protein>
<accession>A0A1M6K8J1</accession>
<dbReference type="EMBL" id="FQZT01000010">
    <property type="protein sequence ID" value="SHJ55150.1"/>
    <property type="molecule type" value="Genomic_DNA"/>
</dbReference>
<evidence type="ECO:0000256" key="2">
    <source>
        <dbReference type="ARBA" id="ARBA00022475"/>
    </source>
</evidence>
<keyword evidence="4 6" id="KW-1133">Transmembrane helix</keyword>
<sequence>MEDIWFNICSMLLIFTVAIISPGPNFIFVVNRSLSDSRRTGLYSALGVATGSGIFAIAGLLGLIVLISTLPYFSTLIRYLGGGYLIYLGISTLLSCRQQMVSTNPTNSGLSISAKAAYYTGLLTNLTNPKAWAFYLSLFTLMIENHFPLWAKIFLAISMFLISFSWYALMALVISDRRVQGNFLRLQPLIKSVLGCMLILLGGKLLKG</sequence>
<dbReference type="PANTHER" id="PTHR30086">
    <property type="entry name" value="ARGININE EXPORTER PROTEIN ARGO"/>
    <property type="match status" value="1"/>
</dbReference>
<dbReference type="STRING" id="1122189.SAMN02745165_02616"/>
<feature type="transmembrane region" description="Helical" evidence="6">
    <location>
        <begin position="42"/>
        <end position="70"/>
    </location>
</feature>
<feature type="transmembrane region" description="Helical" evidence="6">
    <location>
        <begin position="76"/>
        <end position="96"/>
    </location>
</feature>
<evidence type="ECO:0000256" key="3">
    <source>
        <dbReference type="ARBA" id="ARBA00022692"/>
    </source>
</evidence>
<dbReference type="InterPro" id="IPR001123">
    <property type="entry name" value="LeuE-type"/>
</dbReference>
<dbReference type="Proteomes" id="UP000184171">
    <property type="component" value="Unassembled WGS sequence"/>
</dbReference>
<organism evidence="7 8">
    <name type="scientific">Malonomonas rubra DSM 5091</name>
    <dbReference type="NCBI Taxonomy" id="1122189"/>
    <lineage>
        <taxon>Bacteria</taxon>
        <taxon>Pseudomonadati</taxon>
        <taxon>Thermodesulfobacteriota</taxon>
        <taxon>Desulfuromonadia</taxon>
        <taxon>Desulfuromonadales</taxon>
        <taxon>Geopsychrobacteraceae</taxon>
        <taxon>Malonomonas</taxon>
    </lineage>
</organism>
<keyword evidence="8" id="KW-1185">Reference proteome</keyword>
<evidence type="ECO:0000256" key="1">
    <source>
        <dbReference type="ARBA" id="ARBA00004651"/>
    </source>
</evidence>
<dbReference type="RefSeq" id="WP_072909189.1">
    <property type="nucleotide sequence ID" value="NZ_FQZT01000010.1"/>
</dbReference>
<comment type="subcellular location">
    <subcellularLocation>
        <location evidence="1">Cell membrane</location>
        <topology evidence="1">Multi-pass membrane protein</topology>
    </subcellularLocation>
</comment>
<evidence type="ECO:0000313" key="8">
    <source>
        <dbReference type="Proteomes" id="UP000184171"/>
    </source>
</evidence>
<dbReference type="PANTHER" id="PTHR30086:SF20">
    <property type="entry name" value="ARGININE EXPORTER PROTEIN ARGO-RELATED"/>
    <property type="match status" value="1"/>
</dbReference>
<feature type="transmembrane region" description="Helical" evidence="6">
    <location>
        <begin position="149"/>
        <end position="174"/>
    </location>
</feature>
<evidence type="ECO:0000313" key="7">
    <source>
        <dbReference type="EMBL" id="SHJ55150.1"/>
    </source>
</evidence>